<proteinExistence type="predicted"/>
<dbReference type="InterPro" id="IPR001584">
    <property type="entry name" value="Integrase_cat-core"/>
</dbReference>
<evidence type="ECO:0000313" key="2">
    <source>
        <dbReference type="EMBL" id="GAD55796.1"/>
    </source>
</evidence>
<reference evidence="2" key="1">
    <citation type="journal article" date="2013" name="Genome Announc.">
        <title>Draft Genome Sequence of Loktanella cinnabarina LL-001T, Isolated from Deep-Sea Floor Sediment.</title>
        <authorList>
            <person name="Nishi S."/>
            <person name="Tsubouchi T."/>
            <person name="Takaki Y."/>
            <person name="Koyanagi R."/>
            <person name="Satoh N."/>
            <person name="Maruyama T."/>
            <person name="Hatada Y."/>
        </authorList>
    </citation>
    <scope>NUCLEOTIDE SEQUENCE [LARGE SCALE GENOMIC DNA]</scope>
    <source>
        <strain evidence="2">LL-001</strain>
    </source>
</reference>
<name>U2YL67_9RHOB</name>
<dbReference type="InterPro" id="IPR012337">
    <property type="entry name" value="RNaseH-like_sf"/>
</dbReference>
<dbReference type="eggNOG" id="COG2801">
    <property type="taxonomic scope" value="Bacteria"/>
</dbReference>
<dbReference type="PROSITE" id="PS50994">
    <property type="entry name" value="INTEGRASE"/>
    <property type="match status" value="1"/>
</dbReference>
<dbReference type="PANTHER" id="PTHR47515">
    <property type="entry name" value="LOW CALCIUM RESPONSE LOCUS PROTEIN T"/>
    <property type="match status" value="1"/>
</dbReference>
<dbReference type="STRING" id="1337093.MBELCI_1848"/>
<evidence type="ECO:0000313" key="3">
    <source>
        <dbReference type="Proteomes" id="UP000016566"/>
    </source>
</evidence>
<dbReference type="GO" id="GO:0015074">
    <property type="term" value="P:DNA integration"/>
    <property type="evidence" value="ECO:0007669"/>
    <property type="project" value="InterPro"/>
</dbReference>
<feature type="domain" description="Integrase catalytic" evidence="1">
    <location>
        <begin position="104"/>
        <end position="264"/>
    </location>
</feature>
<dbReference type="SUPFAM" id="SSF53098">
    <property type="entry name" value="Ribonuclease H-like"/>
    <property type="match status" value="1"/>
</dbReference>
<keyword evidence="3" id="KW-1185">Reference proteome</keyword>
<dbReference type="Gene3D" id="3.30.420.10">
    <property type="entry name" value="Ribonuclease H-like superfamily/Ribonuclease H"/>
    <property type="match status" value="1"/>
</dbReference>
<dbReference type="InterPro" id="IPR036397">
    <property type="entry name" value="RNaseH_sf"/>
</dbReference>
<dbReference type="AlphaFoldDB" id="U2YL67"/>
<dbReference type="Pfam" id="PF13683">
    <property type="entry name" value="rve_3"/>
    <property type="match status" value="1"/>
</dbReference>
<accession>U2YL67</accession>
<dbReference type="PANTHER" id="PTHR47515:SF1">
    <property type="entry name" value="BLR2054 PROTEIN"/>
    <property type="match status" value="1"/>
</dbReference>
<dbReference type="InterPro" id="IPR025948">
    <property type="entry name" value="HTH-like_dom"/>
</dbReference>
<comment type="caution">
    <text evidence="2">The sequence shown here is derived from an EMBL/GenBank/DDBJ whole genome shotgun (WGS) entry which is preliminary data.</text>
</comment>
<dbReference type="EMBL" id="BATB01000021">
    <property type="protein sequence ID" value="GAD55796.1"/>
    <property type="molecule type" value="Genomic_DNA"/>
</dbReference>
<sequence length="278" mass="32559">MIDFVKTVFGVSIRRACRAVQAPRSTYHYVARRPPQEMLRKRIRELAETHVRYGYRRIHILLCREGWRVNVKRVRRLYNLEGLQVRLKPPRRRVMAKLRSDRSDAMGPNEVWAMDWMFDETFDGKRLWVLTMIDTWSRVSPGIRVCRSATAMEVVEALDEACQRHGFPRSIRVDQGCQFTSKELDLWAYGNGVVLDFSRPGKPTDNAYAESFNAIVRMECLGQHWFMDLDDAREKLETWRQEYNEVRPHGAIGDRPPSAMLPRPGVDLPIVQPPEFLR</sequence>
<organism evidence="2 3">
    <name type="scientific">Limimaricola cinnabarinus LL-001</name>
    <dbReference type="NCBI Taxonomy" id="1337093"/>
    <lineage>
        <taxon>Bacteria</taxon>
        <taxon>Pseudomonadati</taxon>
        <taxon>Pseudomonadota</taxon>
        <taxon>Alphaproteobacteria</taxon>
        <taxon>Rhodobacterales</taxon>
        <taxon>Paracoccaceae</taxon>
        <taxon>Limimaricola</taxon>
    </lineage>
</organism>
<evidence type="ECO:0000259" key="1">
    <source>
        <dbReference type="PROSITE" id="PS50994"/>
    </source>
</evidence>
<dbReference type="Proteomes" id="UP000016566">
    <property type="component" value="Unassembled WGS sequence"/>
</dbReference>
<gene>
    <name evidence="2" type="ORF">MBELCI_1848</name>
</gene>
<dbReference type="NCBIfam" id="NF033516">
    <property type="entry name" value="transpos_IS3"/>
    <property type="match status" value="1"/>
</dbReference>
<dbReference type="GO" id="GO:0003676">
    <property type="term" value="F:nucleic acid binding"/>
    <property type="evidence" value="ECO:0007669"/>
    <property type="project" value="InterPro"/>
</dbReference>
<dbReference type="InterPro" id="IPR048020">
    <property type="entry name" value="Transpos_IS3"/>
</dbReference>
<protein>
    <submittedName>
        <fullName evidence="2">Mobile element protein</fullName>
    </submittedName>
</protein>
<dbReference type="Pfam" id="PF13276">
    <property type="entry name" value="HTH_21"/>
    <property type="match status" value="1"/>
</dbReference>